<reference evidence="2 3" key="1">
    <citation type="submission" date="2017-11" db="EMBL/GenBank/DDBJ databases">
        <title>De novo assembly and phasing of dikaryotic genomes from two isolates of Puccinia coronata f. sp. avenae, the causal agent of oat crown rust.</title>
        <authorList>
            <person name="Miller M.E."/>
            <person name="Zhang Y."/>
            <person name="Omidvar V."/>
            <person name="Sperschneider J."/>
            <person name="Schwessinger B."/>
            <person name="Raley C."/>
            <person name="Palmer J.M."/>
            <person name="Garnica D."/>
            <person name="Upadhyaya N."/>
            <person name="Rathjen J."/>
            <person name="Taylor J.M."/>
            <person name="Park R.F."/>
            <person name="Dodds P.N."/>
            <person name="Hirsch C.D."/>
            <person name="Kianian S.F."/>
            <person name="Figueroa M."/>
        </authorList>
    </citation>
    <scope>NUCLEOTIDE SEQUENCE [LARGE SCALE GENOMIC DNA]</scope>
    <source>
        <strain evidence="2">12SD80</strain>
    </source>
</reference>
<name>A0A2N5UWL8_9BASI</name>
<dbReference type="PANTHER" id="PTHR31569">
    <property type="entry name" value="SWIM-TYPE DOMAIN-CONTAINING PROTEIN"/>
    <property type="match status" value="1"/>
</dbReference>
<evidence type="ECO:0000313" key="2">
    <source>
        <dbReference type="EMBL" id="PLW42149.1"/>
    </source>
</evidence>
<evidence type="ECO:0000259" key="1">
    <source>
        <dbReference type="Pfam" id="PF10551"/>
    </source>
</evidence>
<evidence type="ECO:0000313" key="3">
    <source>
        <dbReference type="Proteomes" id="UP000235392"/>
    </source>
</evidence>
<dbReference type="EMBL" id="PGCI01000081">
    <property type="protein sequence ID" value="PLW42149.1"/>
    <property type="molecule type" value="Genomic_DNA"/>
</dbReference>
<dbReference type="InterPro" id="IPR052579">
    <property type="entry name" value="Zinc_finger_SWIM"/>
</dbReference>
<organism evidence="2 3">
    <name type="scientific">Puccinia coronata f. sp. avenae</name>
    <dbReference type="NCBI Taxonomy" id="200324"/>
    <lineage>
        <taxon>Eukaryota</taxon>
        <taxon>Fungi</taxon>
        <taxon>Dikarya</taxon>
        <taxon>Basidiomycota</taxon>
        <taxon>Pucciniomycotina</taxon>
        <taxon>Pucciniomycetes</taxon>
        <taxon>Pucciniales</taxon>
        <taxon>Pucciniaceae</taxon>
        <taxon>Puccinia</taxon>
    </lineage>
</organism>
<accession>A0A2N5UWL8</accession>
<comment type="caution">
    <text evidence="2">The sequence shown here is derived from an EMBL/GenBank/DDBJ whole genome shotgun (WGS) entry which is preliminary data.</text>
</comment>
<gene>
    <name evidence="2" type="ORF">PCASD_05621</name>
</gene>
<dbReference type="AlphaFoldDB" id="A0A2N5UWL8"/>
<dbReference type="Proteomes" id="UP000235392">
    <property type="component" value="Unassembled WGS sequence"/>
</dbReference>
<feature type="domain" description="MULE transposase" evidence="1">
    <location>
        <begin position="215"/>
        <end position="309"/>
    </location>
</feature>
<sequence>MAPPPEHSFHSLDDLKLFVHKWSSSHGYKLTVVNSQANKNVYFGCSLQGKDRFVDKDLRKRDSRSKSIGCPFRISGHISCAQAATSRVWHLRSASIPHNHSVINPKFEVIHQKLSSLGQKEVSRLSSFGMEPRSIAIQLSNSEGRLVSSRTIYNCKAGQLREKMQGMEPMQYLIHAVNSSNRVHHYEHNPEGELLYLFFAHPAAIQLARRFHHIAVIDATYKTNLCNYPLLHVVGQTATNQSFSIAFCFMRSESDSAYLWAIQQLRSVWKPNETPKIFVTDRDKALQNALAKTFPNATLNVCLWHIDQNIVANCKRHFCLDVAGIKPASTHLVVGSLDSTSHRLRFSHQVSRSSRLKTFKI</sequence>
<dbReference type="Pfam" id="PF10551">
    <property type="entry name" value="MULE"/>
    <property type="match status" value="1"/>
</dbReference>
<dbReference type="InterPro" id="IPR018289">
    <property type="entry name" value="MULE_transposase_dom"/>
</dbReference>
<protein>
    <recommendedName>
        <fullName evidence="1">MULE transposase domain-containing protein</fullName>
    </recommendedName>
</protein>
<proteinExistence type="predicted"/>
<dbReference type="PANTHER" id="PTHR31569:SF4">
    <property type="entry name" value="SWIM-TYPE DOMAIN-CONTAINING PROTEIN"/>
    <property type="match status" value="1"/>
</dbReference>